<evidence type="ECO:0000313" key="2">
    <source>
        <dbReference type="Proteomes" id="UP000076858"/>
    </source>
</evidence>
<proteinExistence type="predicted"/>
<organism evidence="1 2">
    <name type="scientific">Daphnia magna</name>
    <dbReference type="NCBI Taxonomy" id="35525"/>
    <lineage>
        <taxon>Eukaryota</taxon>
        <taxon>Metazoa</taxon>
        <taxon>Ecdysozoa</taxon>
        <taxon>Arthropoda</taxon>
        <taxon>Crustacea</taxon>
        <taxon>Branchiopoda</taxon>
        <taxon>Diplostraca</taxon>
        <taxon>Cladocera</taxon>
        <taxon>Anomopoda</taxon>
        <taxon>Daphniidae</taxon>
        <taxon>Daphnia</taxon>
    </lineage>
</organism>
<dbReference type="Proteomes" id="UP000076858">
    <property type="component" value="Unassembled WGS sequence"/>
</dbReference>
<reference evidence="1 2" key="1">
    <citation type="submission" date="2016-03" db="EMBL/GenBank/DDBJ databases">
        <title>EvidentialGene: Evidence-directed Construction of Genes on Genomes.</title>
        <authorList>
            <person name="Gilbert D.G."/>
            <person name="Choi J.-H."/>
            <person name="Mockaitis K."/>
            <person name="Colbourne J."/>
            <person name="Pfrender M."/>
        </authorList>
    </citation>
    <scope>NUCLEOTIDE SEQUENCE [LARGE SCALE GENOMIC DNA]</scope>
    <source>
        <strain evidence="1 2">Xinb3</strain>
        <tissue evidence="1">Complete organism</tissue>
    </source>
</reference>
<dbReference type="EMBL" id="LRGB01001361">
    <property type="protein sequence ID" value="KZS12260.1"/>
    <property type="molecule type" value="Genomic_DNA"/>
</dbReference>
<evidence type="ECO:0000313" key="1">
    <source>
        <dbReference type="EMBL" id="KZS12260.1"/>
    </source>
</evidence>
<keyword evidence="2" id="KW-1185">Reference proteome</keyword>
<comment type="caution">
    <text evidence="1">The sequence shown here is derived from an EMBL/GenBank/DDBJ whole genome shotgun (WGS) entry which is preliminary data.</text>
</comment>
<dbReference type="AlphaFoldDB" id="A0A164VF45"/>
<accession>A0A164VF45</accession>
<sequence length="73" mass="8543">MFVGIHGNLYSYAVVRYDDARMLLRGRLITGNEKQECYEHCRIPSPREDRLKTHLPNDSTLITQLTIRSVWPP</sequence>
<name>A0A164VF45_9CRUS</name>
<gene>
    <name evidence="1" type="ORF">APZ42_022366</name>
</gene>
<protein>
    <submittedName>
        <fullName evidence="1">Uncharacterized protein</fullName>
    </submittedName>
</protein>